<dbReference type="GO" id="GO:0004185">
    <property type="term" value="F:serine-type carboxypeptidase activity"/>
    <property type="evidence" value="ECO:0007669"/>
    <property type="project" value="InterPro"/>
</dbReference>
<dbReference type="EMBL" id="QXFZ01000006">
    <property type="protein sequence ID" value="KAE9141180.1"/>
    <property type="molecule type" value="Genomic_DNA"/>
</dbReference>
<dbReference type="Proteomes" id="UP000441208">
    <property type="component" value="Unassembled WGS sequence"/>
</dbReference>
<protein>
    <recommendedName>
        <fullName evidence="4">Carboxypeptidase</fullName>
    </recommendedName>
</protein>
<accession>A0A6A3TV68</accession>
<gene>
    <name evidence="2" type="ORF">PF007_g351</name>
</gene>
<dbReference type="SUPFAM" id="SSF53474">
    <property type="entry name" value="alpha/beta-Hydrolases"/>
    <property type="match status" value="1"/>
</dbReference>
<name>A0A6A3TV68_9STRA</name>
<evidence type="ECO:0000313" key="3">
    <source>
        <dbReference type="Proteomes" id="UP000441208"/>
    </source>
</evidence>
<evidence type="ECO:0008006" key="4">
    <source>
        <dbReference type="Google" id="ProtNLM"/>
    </source>
</evidence>
<proteinExistence type="inferred from homology"/>
<dbReference type="PROSITE" id="PS00560">
    <property type="entry name" value="CARBOXYPEPT_SER_HIS"/>
    <property type="match status" value="1"/>
</dbReference>
<dbReference type="InterPro" id="IPR029058">
    <property type="entry name" value="AB_hydrolase_fold"/>
</dbReference>
<dbReference type="Gene3D" id="3.40.50.1820">
    <property type="entry name" value="alpha/beta hydrolase"/>
    <property type="match status" value="1"/>
</dbReference>
<dbReference type="Pfam" id="PF00450">
    <property type="entry name" value="Peptidase_S10"/>
    <property type="match status" value="1"/>
</dbReference>
<dbReference type="GO" id="GO:0006508">
    <property type="term" value="P:proteolysis"/>
    <property type="evidence" value="ECO:0007669"/>
    <property type="project" value="InterPro"/>
</dbReference>
<organism evidence="2 3">
    <name type="scientific">Phytophthora fragariae</name>
    <dbReference type="NCBI Taxonomy" id="53985"/>
    <lineage>
        <taxon>Eukaryota</taxon>
        <taxon>Sar</taxon>
        <taxon>Stramenopiles</taxon>
        <taxon>Oomycota</taxon>
        <taxon>Peronosporomycetes</taxon>
        <taxon>Peronosporales</taxon>
        <taxon>Peronosporaceae</taxon>
        <taxon>Phytophthora</taxon>
    </lineage>
</organism>
<sequence>MCSFANSYDVVMSTSSFVGDLLDDGVRVLIYAGDADLECNWSGNLAWLQALEWTGASAFNAADMHDMVIDGESAGSVIAADTLTFIRVFNAGHMVPQDQPAIALEMINRFYKDQEL</sequence>
<comment type="caution">
    <text evidence="2">The sequence shown here is derived from an EMBL/GenBank/DDBJ whole genome shotgun (WGS) entry which is preliminary data.</text>
</comment>
<dbReference type="InterPro" id="IPR001563">
    <property type="entry name" value="Peptidase_S10"/>
</dbReference>
<dbReference type="AlphaFoldDB" id="A0A6A3TV68"/>
<comment type="similarity">
    <text evidence="1">Belongs to the peptidase S10 family.</text>
</comment>
<evidence type="ECO:0000313" key="2">
    <source>
        <dbReference type="EMBL" id="KAE9141180.1"/>
    </source>
</evidence>
<evidence type="ECO:0000256" key="1">
    <source>
        <dbReference type="ARBA" id="ARBA00009431"/>
    </source>
</evidence>
<reference evidence="2 3" key="1">
    <citation type="submission" date="2018-08" db="EMBL/GenBank/DDBJ databases">
        <title>Genomic investigation of the strawberry pathogen Phytophthora fragariae indicates pathogenicity is determined by transcriptional variation in three key races.</title>
        <authorList>
            <person name="Adams T.M."/>
            <person name="Armitage A.D."/>
            <person name="Sobczyk M.K."/>
            <person name="Bates H.J."/>
            <person name="Dunwell J.M."/>
            <person name="Nellist C.F."/>
            <person name="Harrison R.J."/>
        </authorList>
    </citation>
    <scope>NUCLEOTIDE SEQUENCE [LARGE SCALE GENOMIC DNA]</scope>
    <source>
        <strain evidence="2 3">NOV-71</strain>
    </source>
</reference>
<dbReference type="InterPro" id="IPR033124">
    <property type="entry name" value="Ser_caboxypep_his_AS"/>
</dbReference>